<comment type="caution">
    <text evidence="1">The sequence shown here is derived from an EMBL/GenBank/DDBJ whole genome shotgun (WGS) entry which is preliminary data.</text>
</comment>
<accession>R4YZV9</accession>
<evidence type="ECO:0000313" key="1">
    <source>
        <dbReference type="EMBL" id="CCM61902.1"/>
    </source>
</evidence>
<gene>
    <name evidence="1" type="ORF">BN381_10133</name>
</gene>
<dbReference type="Gene3D" id="3.40.720.10">
    <property type="entry name" value="Alkaline Phosphatase, subunit A"/>
    <property type="match status" value="1"/>
</dbReference>
<dbReference type="Proteomes" id="UP000018291">
    <property type="component" value="Unassembled WGS sequence"/>
</dbReference>
<dbReference type="PANTHER" id="PTHR10151">
    <property type="entry name" value="ECTONUCLEOTIDE PYROPHOSPHATASE/PHOSPHODIESTERASE"/>
    <property type="match status" value="1"/>
</dbReference>
<reference evidence="1 2" key="1">
    <citation type="journal article" date="2013" name="ISME J.">
        <title>Metabolic model for the filamentous 'Candidatus Microthrix parvicella' based on genomic and metagenomic analyses.</title>
        <authorList>
            <person name="Jon McIlroy S."/>
            <person name="Kristiansen R."/>
            <person name="Albertsen M."/>
            <person name="Michael Karst S."/>
            <person name="Rossetti S."/>
            <person name="Lund Nielsen J."/>
            <person name="Tandoi V."/>
            <person name="James Seviour R."/>
            <person name="Nielsen P.H."/>
        </authorList>
    </citation>
    <scope>NUCLEOTIDE SEQUENCE [LARGE SCALE GENOMIC DNA]</scope>
    <source>
        <strain evidence="1 2">RN1</strain>
    </source>
</reference>
<evidence type="ECO:0000313" key="2">
    <source>
        <dbReference type="Proteomes" id="UP000018291"/>
    </source>
</evidence>
<dbReference type="PANTHER" id="PTHR10151:SF120">
    <property type="entry name" value="BIS(5'-ADENOSYL)-TRIPHOSPHATASE"/>
    <property type="match status" value="1"/>
</dbReference>
<dbReference type="AlphaFoldDB" id="R4YZV9"/>
<dbReference type="GO" id="GO:0016787">
    <property type="term" value="F:hydrolase activity"/>
    <property type="evidence" value="ECO:0007669"/>
    <property type="project" value="UniProtKB-ARBA"/>
</dbReference>
<dbReference type="Pfam" id="PF01663">
    <property type="entry name" value="Phosphodiest"/>
    <property type="match status" value="1"/>
</dbReference>
<sequence length="504" mass="53128">MSAATQDVRTRTESLVRLEAALVTPELADRMEVVVWSPGPDLYRAASIDGSVGFRRTDVHGRWSYQVVEVSGDNPLADQATDRFLGLDAEKRHRFHTRDKNAYPHAFDSIAQFFDGAHAPDLLATHTGAHSSDANIGQHGSLGAVQGRAPLILSGCGFPALGTVDRATRMVNVAPTLAALLGVEPHPAGVGPTGRGRADALLARQDGDAEADLLTGDAPDHLVVFLLDGCNANLLYDVIASGEAPNIAALAAAGTTMGRGVYASLPTATLANHTTALTGAHPGHSGIIHHAWYDRCSDSEVDLLAFDQMFHSSSHLDPNVETLFSAVKRSRPDAFTAASFEFCDTGADFSSFALVRGGATGGLPELDEVAHLTPNTALRSDQYNFMSQVDQLSVTHTIDAWRQVNGNPLPTLSWCSLSLTDEVAHEVGPHAPAARAAVRDSDARVGDVLAVIDAAGVRDRTAVVVLADHGMEESDPAVSAGWTPELQATGVAHLEVGGGLIYLT</sequence>
<organism evidence="1 2">
    <name type="scientific">Candidatus Neomicrothrix parvicella RN1</name>
    <dbReference type="NCBI Taxonomy" id="1229780"/>
    <lineage>
        <taxon>Bacteria</taxon>
        <taxon>Bacillati</taxon>
        <taxon>Actinomycetota</taxon>
        <taxon>Acidimicrobiia</taxon>
        <taxon>Acidimicrobiales</taxon>
        <taxon>Microthrixaceae</taxon>
        <taxon>Candidatus Neomicrothrix</taxon>
    </lineage>
</organism>
<name>R4YZV9_9ACTN</name>
<dbReference type="EMBL" id="CANL01000001">
    <property type="protein sequence ID" value="CCM61902.1"/>
    <property type="molecule type" value="Genomic_DNA"/>
</dbReference>
<proteinExistence type="predicted"/>
<dbReference type="STRING" id="1229780.BN381_10133"/>
<keyword evidence="2" id="KW-1185">Reference proteome</keyword>
<dbReference type="HOGENOM" id="CLU_502271_0_0_11"/>
<dbReference type="RefSeq" id="WP_012222783.1">
    <property type="nucleotide sequence ID" value="NZ_HG422565.1"/>
</dbReference>
<dbReference type="SUPFAM" id="SSF53649">
    <property type="entry name" value="Alkaline phosphatase-like"/>
    <property type="match status" value="2"/>
</dbReference>
<dbReference type="eggNOG" id="COG1524">
    <property type="taxonomic scope" value="Bacteria"/>
</dbReference>
<dbReference type="InterPro" id="IPR002591">
    <property type="entry name" value="Phosphodiest/P_Trfase"/>
</dbReference>
<protein>
    <submittedName>
        <fullName evidence="1">Putative Type I phosphodiesterase/nucleotide pyrophosphatase</fullName>
    </submittedName>
</protein>
<dbReference type="InterPro" id="IPR017850">
    <property type="entry name" value="Alkaline_phosphatase_core_sf"/>
</dbReference>